<reference evidence="1 2" key="1">
    <citation type="journal article" date="2013" name="Genome Announc.">
        <title>Draft Genome Sequence of the Hydrogen- and Ethanol-Producing Bacterium Clostridium intestinale Strain URNW.</title>
        <authorList>
            <person name="Lal S."/>
            <person name="Ramachandran U."/>
            <person name="Zhang X."/>
            <person name="Sparling R."/>
            <person name="Levin D.B."/>
        </authorList>
    </citation>
    <scope>NUCLEOTIDE SEQUENCE [LARGE SCALE GENOMIC DNA]</scope>
    <source>
        <strain evidence="1 2">URNW</strain>
    </source>
</reference>
<dbReference type="AlphaFoldDB" id="U2Q2Q0"/>
<keyword evidence="2" id="KW-1185">Reference proteome</keyword>
<comment type="caution">
    <text evidence="1">The sequence shown here is derived from an EMBL/GenBank/DDBJ whole genome shotgun (WGS) entry which is preliminary data.</text>
</comment>
<organism evidence="1 2">
    <name type="scientific">Clostridium intestinale URNW</name>
    <dbReference type="NCBI Taxonomy" id="1294142"/>
    <lineage>
        <taxon>Bacteria</taxon>
        <taxon>Bacillati</taxon>
        <taxon>Bacillota</taxon>
        <taxon>Clostridia</taxon>
        <taxon>Eubacteriales</taxon>
        <taxon>Clostridiaceae</taxon>
        <taxon>Clostridium</taxon>
    </lineage>
</organism>
<dbReference type="PATRIC" id="fig|1294142.3.peg.1878"/>
<gene>
    <name evidence="1" type="ORF">CINTURNW_1843</name>
</gene>
<dbReference type="EMBL" id="APJA01000012">
    <property type="protein sequence ID" value="ERK30354.1"/>
    <property type="molecule type" value="Genomic_DNA"/>
</dbReference>
<dbReference type="Proteomes" id="UP000016721">
    <property type="component" value="Unassembled WGS sequence"/>
</dbReference>
<evidence type="ECO:0000313" key="2">
    <source>
        <dbReference type="Proteomes" id="UP000016721"/>
    </source>
</evidence>
<dbReference type="STRING" id="1294142.CINTURNW_1843"/>
<protein>
    <submittedName>
        <fullName evidence="1">Uncharacterized protein</fullName>
    </submittedName>
</protein>
<evidence type="ECO:0000313" key="1">
    <source>
        <dbReference type="EMBL" id="ERK30354.1"/>
    </source>
</evidence>
<dbReference type="HOGENOM" id="CLU_1728138_0_0_9"/>
<name>U2Q2Q0_9CLOT</name>
<sequence>MEPKIIITLESKNIRTLEPKFLLKNIIVVKKINSEVINMTDKRENPEFTDEDSSEDIIEDWAILQPYDYVEREFFHSTINKNTKVIIDNGELQNEEENVEKIKINDENKAKSSSNNIDRLTRVMSEEEGQSKRSYLLRNVTIRRMGELKLLHPDINIPLNRIIDMALNHYYYYIKEGGKFREY</sequence>
<proteinExistence type="predicted"/>
<accession>U2Q2Q0</accession>